<comment type="caution">
    <text evidence="2">The sequence shown here is derived from an EMBL/GenBank/DDBJ whole genome shotgun (WGS) entry which is preliminary data.</text>
</comment>
<gene>
    <name evidence="2" type="ORF">EVAR_49779_1</name>
</gene>
<evidence type="ECO:0000313" key="3">
    <source>
        <dbReference type="Proteomes" id="UP000299102"/>
    </source>
</evidence>
<dbReference type="EMBL" id="BGZK01001049">
    <property type="protein sequence ID" value="GBP69692.1"/>
    <property type="molecule type" value="Genomic_DNA"/>
</dbReference>
<feature type="region of interest" description="Disordered" evidence="1">
    <location>
        <begin position="1"/>
        <end position="22"/>
    </location>
</feature>
<organism evidence="2 3">
    <name type="scientific">Eumeta variegata</name>
    <name type="common">Bagworm moth</name>
    <name type="synonym">Eumeta japonica</name>
    <dbReference type="NCBI Taxonomy" id="151549"/>
    <lineage>
        <taxon>Eukaryota</taxon>
        <taxon>Metazoa</taxon>
        <taxon>Ecdysozoa</taxon>
        <taxon>Arthropoda</taxon>
        <taxon>Hexapoda</taxon>
        <taxon>Insecta</taxon>
        <taxon>Pterygota</taxon>
        <taxon>Neoptera</taxon>
        <taxon>Endopterygota</taxon>
        <taxon>Lepidoptera</taxon>
        <taxon>Glossata</taxon>
        <taxon>Ditrysia</taxon>
        <taxon>Tineoidea</taxon>
        <taxon>Psychidae</taxon>
        <taxon>Oiketicinae</taxon>
        <taxon>Eumeta</taxon>
    </lineage>
</organism>
<evidence type="ECO:0000256" key="1">
    <source>
        <dbReference type="SAM" id="MobiDB-lite"/>
    </source>
</evidence>
<feature type="compositionally biased region" description="Polar residues" evidence="1">
    <location>
        <begin position="11"/>
        <end position="22"/>
    </location>
</feature>
<dbReference type="Proteomes" id="UP000299102">
    <property type="component" value="Unassembled WGS sequence"/>
</dbReference>
<proteinExistence type="predicted"/>
<keyword evidence="3" id="KW-1185">Reference proteome</keyword>
<dbReference type="AlphaFoldDB" id="A0A4C1Y4D5"/>
<reference evidence="2 3" key="1">
    <citation type="journal article" date="2019" name="Commun. Biol.">
        <title>The bagworm genome reveals a unique fibroin gene that provides high tensile strength.</title>
        <authorList>
            <person name="Kono N."/>
            <person name="Nakamura H."/>
            <person name="Ohtoshi R."/>
            <person name="Tomita M."/>
            <person name="Numata K."/>
            <person name="Arakawa K."/>
        </authorList>
    </citation>
    <scope>NUCLEOTIDE SEQUENCE [LARGE SCALE GENOMIC DNA]</scope>
</reference>
<sequence>MLEQKTVPRYGTSSTEPNSQNVSRSQNLFWIVSHTVGTAMLFYVIDSGPCCNGRRYPAPLNDYCQQSAARPLRGPPTSISLDRLSEGLP</sequence>
<accession>A0A4C1Y4D5</accession>
<evidence type="ECO:0000313" key="2">
    <source>
        <dbReference type="EMBL" id="GBP69692.1"/>
    </source>
</evidence>
<name>A0A4C1Y4D5_EUMVA</name>
<feature type="region of interest" description="Disordered" evidence="1">
    <location>
        <begin position="67"/>
        <end position="89"/>
    </location>
</feature>
<protein>
    <submittedName>
        <fullName evidence="2">Uncharacterized protein</fullName>
    </submittedName>
</protein>